<evidence type="ECO:0000256" key="6">
    <source>
        <dbReference type="ARBA" id="ARBA00023136"/>
    </source>
</evidence>
<dbReference type="GO" id="GO:0005886">
    <property type="term" value="C:plasma membrane"/>
    <property type="evidence" value="ECO:0007669"/>
    <property type="project" value="UniProtKB-SubCell"/>
</dbReference>
<evidence type="ECO:0000256" key="1">
    <source>
        <dbReference type="ARBA" id="ARBA00004651"/>
    </source>
</evidence>
<evidence type="ECO:0000259" key="8">
    <source>
        <dbReference type="PROSITE" id="PS50893"/>
    </source>
</evidence>
<gene>
    <name evidence="10" type="ORF">SAMN02787118_1658</name>
</gene>
<dbReference type="InterPro" id="IPR039421">
    <property type="entry name" value="Type_1_exporter"/>
</dbReference>
<evidence type="ECO:0000256" key="3">
    <source>
        <dbReference type="ARBA" id="ARBA00022741"/>
    </source>
</evidence>
<keyword evidence="2 7" id="KW-0812">Transmembrane</keyword>
<dbReference type="PROSITE" id="PS50893">
    <property type="entry name" value="ABC_TRANSPORTER_2"/>
    <property type="match status" value="1"/>
</dbReference>
<comment type="subcellular location">
    <subcellularLocation>
        <location evidence="1">Cell membrane</location>
        <topology evidence="1">Multi-pass membrane protein</topology>
    </subcellularLocation>
</comment>
<dbReference type="EMBL" id="FONR01000065">
    <property type="protein sequence ID" value="SFH22766.1"/>
    <property type="molecule type" value="Genomic_DNA"/>
</dbReference>
<dbReference type="Gene3D" id="3.40.50.300">
    <property type="entry name" value="P-loop containing nucleotide triphosphate hydrolases"/>
    <property type="match status" value="1"/>
</dbReference>
<evidence type="ECO:0000259" key="9">
    <source>
        <dbReference type="PROSITE" id="PS50929"/>
    </source>
</evidence>
<feature type="transmembrane region" description="Helical" evidence="7">
    <location>
        <begin position="260"/>
        <end position="288"/>
    </location>
</feature>
<dbReference type="InterPro" id="IPR011527">
    <property type="entry name" value="ABC1_TM_dom"/>
</dbReference>
<dbReference type="PROSITE" id="PS50929">
    <property type="entry name" value="ABC_TM1F"/>
    <property type="match status" value="1"/>
</dbReference>
<reference evidence="10 11" key="1">
    <citation type="submission" date="2016-10" db="EMBL/GenBank/DDBJ databases">
        <authorList>
            <person name="de Groot N.N."/>
        </authorList>
    </citation>
    <scope>NUCLEOTIDE SEQUENCE [LARGE SCALE GENOMIC DNA]</scope>
    <source>
        <strain evidence="10 11">OK461</strain>
    </source>
</reference>
<dbReference type="Proteomes" id="UP000181942">
    <property type="component" value="Unassembled WGS sequence"/>
</dbReference>
<dbReference type="InterPro" id="IPR036640">
    <property type="entry name" value="ABC1_TM_sf"/>
</dbReference>
<keyword evidence="5 7" id="KW-1133">Transmembrane helix</keyword>
<keyword evidence="6 7" id="KW-0472">Membrane</keyword>
<dbReference type="Gene3D" id="1.20.1560.10">
    <property type="entry name" value="ABC transporter type 1, transmembrane domain"/>
    <property type="match status" value="1"/>
</dbReference>
<dbReference type="InterPro" id="IPR027417">
    <property type="entry name" value="P-loop_NTPase"/>
</dbReference>
<keyword evidence="3" id="KW-0547">Nucleotide-binding</keyword>
<dbReference type="RefSeq" id="WP_075033949.1">
    <property type="nucleotide sequence ID" value="NZ_FONR01000065.1"/>
</dbReference>
<dbReference type="GO" id="GO:0016887">
    <property type="term" value="F:ATP hydrolysis activity"/>
    <property type="evidence" value="ECO:0007669"/>
    <property type="project" value="InterPro"/>
</dbReference>
<evidence type="ECO:0000256" key="4">
    <source>
        <dbReference type="ARBA" id="ARBA00022840"/>
    </source>
</evidence>
<dbReference type="Pfam" id="PF00005">
    <property type="entry name" value="ABC_tran"/>
    <property type="match status" value="1"/>
</dbReference>
<sequence>MTGIPDQLDRLGRDDEGQQRTAGFLTEWAAVGEPAFRQAGTLRGLATAGHVLWAAGLGWAAQAALRAPHGGVALAPVLSGAALVAAGLLLRAVLLAAADRVADNGAAAVQDHLRTRLLGAALPTAAVPCAEMSDAALGEALDSEVSRLSQWLTTYVPARRTMLLGSGIVLAAVTAGSWAVALMLVLATPLLPFNLKVIGLGTRAAVHAQLTATRTLSTHLLDQLRGLPTLVGLGAGDEAVRATEAADRELAKRTHTVLRVAFLSTAWIELLITVAMAVVATYCGLALLGYLDLPVVPSTMSLGTALFVLVLTPAYFAPARELARGYHARAEAAAAAELISEIIDRTPVAAADAPLARVPAARRPSPPSPSGVILDEVAVRYPGRDDVALDDVTLTVRPGSIVAIGGPSGAGKTTLLSVAAGLREPDRGRCLHTTGSEVLPASPALTAWAGQPAYLLPGTLRDNLLLARRDADDEQLTAAFAALGFQDLLAALPQGLATRVGERGWGLSSGQIQQLVLVRALLRDTPLLCLDEPTAHLDPVAEARVIAAVRTLARSRTVLLTTHSPALLEIADDVVQLSLGRVSRIGETL</sequence>
<proteinExistence type="predicted"/>
<dbReference type="SUPFAM" id="SSF90123">
    <property type="entry name" value="ABC transporter transmembrane region"/>
    <property type="match status" value="1"/>
</dbReference>
<protein>
    <submittedName>
        <fullName evidence="10">ATP-binding cassette, subfamily C, CydD</fullName>
    </submittedName>
</protein>
<feature type="domain" description="ABC transmembrane type-1" evidence="9">
    <location>
        <begin position="81"/>
        <end position="331"/>
    </location>
</feature>
<evidence type="ECO:0000256" key="7">
    <source>
        <dbReference type="SAM" id="Phobius"/>
    </source>
</evidence>
<dbReference type="Pfam" id="PF00664">
    <property type="entry name" value="ABC_membrane"/>
    <property type="match status" value="1"/>
</dbReference>
<feature type="domain" description="ABC transporter" evidence="8">
    <location>
        <begin position="372"/>
        <end position="589"/>
    </location>
</feature>
<accession>A0A1I2YCQ8</accession>
<evidence type="ECO:0000313" key="11">
    <source>
        <dbReference type="Proteomes" id="UP000181942"/>
    </source>
</evidence>
<dbReference type="PANTHER" id="PTHR24221">
    <property type="entry name" value="ATP-BINDING CASSETTE SUB-FAMILY B"/>
    <property type="match status" value="1"/>
</dbReference>
<feature type="transmembrane region" description="Helical" evidence="7">
    <location>
        <begin position="300"/>
        <end position="317"/>
    </location>
</feature>
<organism evidence="10 11">
    <name type="scientific">Streptomyces mirabilis</name>
    <dbReference type="NCBI Taxonomy" id="68239"/>
    <lineage>
        <taxon>Bacteria</taxon>
        <taxon>Bacillati</taxon>
        <taxon>Actinomycetota</taxon>
        <taxon>Actinomycetes</taxon>
        <taxon>Kitasatosporales</taxon>
        <taxon>Streptomycetaceae</taxon>
        <taxon>Streptomyces</taxon>
    </lineage>
</organism>
<name>A0A1I2YCQ8_9ACTN</name>
<dbReference type="SUPFAM" id="SSF52540">
    <property type="entry name" value="P-loop containing nucleoside triphosphate hydrolases"/>
    <property type="match status" value="1"/>
</dbReference>
<dbReference type="SMART" id="SM00382">
    <property type="entry name" value="AAA"/>
    <property type="match status" value="1"/>
</dbReference>
<dbReference type="AlphaFoldDB" id="A0A1I2YCQ8"/>
<dbReference type="GO" id="GO:0005524">
    <property type="term" value="F:ATP binding"/>
    <property type="evidence" value="ECO:0007669"/>
    <property type="project" value="UniProtKB-KW"/>
</dbReference>
<evidence type="ECO:0000313" key="10">
    <source>
        <dbReference type="EMBL" id="SFH22766.1"/>
    </source>
</evidence>
<feature type="transmembrane region" description="Helical" evidence="7">
    <location>
        <begin position="72"/>
        <end position="94"/>
    </location>
</feature>
<evidence type="ECO:0000256" key="5">
    <source>
        <dbReference type="ARBA" id="ARBA00022989"/>
    </source>
</evidence>
<keyword evidence="4 10" id="KW-0067">ATP-binding</keyword>
<dbReference type="InterPro" id="IPR003593">
    <property type="entry name" value="AAA+_ATPase"/>
</dbReference>
<evidence type="ECO:0000256" key="2">
    <source>
        <dbReference type="ARBA" id="ARBA00022692"/>
    </source>
</evidence>
<dbReference type="PANTHER" id="PTHR24221:SF590">
    <property type="entry name" value="COMPONENT LINKED WITH THE ASSEMBLY OF CYTOCHROME' TRANSPORT TRANSMEMBRANE ATP-BINDING PROTEIN ABC TRANSPORTER CYDD-RELATED"/>
    <property type="match status" value="1"/>
</dbReference>
<dbReference type="InterPro" id="IPR003439">
    <property type="entry name" value="ABC_transporter-like_ATP-bd"/>
</dbReference>
<feature type="transmembrane region" description="Helical" evidence="7">
    <location>
        <begin position="162"/>
        <end position="186"/>
    </location>
</feature>
<dbReference type="GO" id="GO:0140359">
    <property type="term" value="F:ABC-type transporter activity"/>
    <property type="evidence" value="ECO:0007669"/>
    <property type="project" value="InterPro"/>
</dbReference>